<evidence type="ECO:0000256" key="5">
    <source>
        <dbReference type="ARBA" id="ARBA00023136"/>
    </source>
</evidence>
<comment type="subcellular location">
    <subcellularLocation>
        <location evidence="1">Membrane</location>
        <topology evidence="1">Single-pass type I membrane protein</topology>
    </subcellularLocation>
</comment>
<dbReference type="InterPro" id="IPR039465">
    <property type="entry name" value="IL-17_rcpt-like"/>
</dbReference>
<protein>
    <submittedName>
        <fullName evidence="11">Interleukin-17 receptor C</fullName>
    </submittedName>
</protein>
<dbReference type="OrthoDB" id="9949622at2759"/>
<dbReference type="Pfam" id="PF08357">
    <property type="entry name" value="SEFIR"/>
    <property type="match status" value="1"/>
</dbReference>
<dbReference type="InterPro" id="IPR013568">
    <property type="entry name" value="SEFIR_dom"/>
</dbReference>
<evidence type="ECO:0000256" key="7">
    <source>
        <dbReference type="ARBA" id="ARBA00023180"/>
    </source>
</evidence>
<evidence type="ECO:0000256" key="6">
    <source>
        <dbReference type="ARBA" id="ARBA00023170"/>
    </source>
</evidence>
<feature type="compositionally biased region" description="Acidic residues" evidence="8">
    <location>
        <begin position="70"/>
        <end position="87"/>
    </location>
</feature>
<gene>
    <name evidence="11" type="primary">IL17RC_0</name>
    <name evidence="11" type="ORF">EYF80_005298</name>
</gene>
<organism evidence="11 12">
    <name type="scientific">Liparis tanakae</name>
    <name type="common">Tanaka's snailfish</name>
    <dbReference type="NCBI Taxonomy" id="230148"/>
    <lineage>
        <taxon>Eukaryota</taxon>
        <taxon>Metazoa</taxon>
        <taxon>Chordata</taxon>
        <taxon>Craniata</taxon>
        <taxon>Vertebrata</taxon>
        <taxon>Euteleostomi</taxon>
        <taxon>Actinopterygii</taxon>
        <taxon>Neopterygii</taxon>
        <taxon>Teleostei</taxon>
        <taxon>Neoteleostei</taxon>
        <taxon>Acanthomorphata</taxon>
        <taxon>Eupercaria</taxon>
        <taxon>Perciformes</taxon>
        <taxon>Cottioidei</taxon>
        <taxon>Cottales</taxon>
        <taxon>Liparidae</taxon>
        <taxon>Liparis</taxon>
    </lineage>
</organism>
<keyword evidence="6 11" id="KW-0675">Receptor</keyword>
<evidence type="ECO:0000259" key="10">
    <source>
        <dbReference type="PROSITE" id="PS51534"/>
    </source>
</evidence>
<dbReference type="AlphaFoldDB" id="A0A4Z2J1T1"/>
<evidence type="ECO:0000256" key="3">
    <source>
        <dbReference type="ARBA" id="ARBA00022729"/>
    </source>
</evidence>
<keyword evidence="12" id="KW-1185">Reference proteome</keyword>
<dbReference type="Gene3D" id="3.40.50.11530">
    <property type="match status" value="1"/>
</dbReference>
<evidence type="ECO:0000256" key="9">
    <source>
        <dbReference type="SAM" id="Phobius"/>
    </source>
</evidence>
<evidence type="ECO:0000313" key="11">
    <source>
        <dbReference type="EMBL" id="TNN84305.1"/>
    </source>
</evidence>
<evidence type="ECO:0000256" key="2">
    <source>
        <dbReference type="ARBA" id="ARBA00022692"/>
    </source>
</evidence>
<dbReference type="PROSITE" id="PS51534">
    <property type="entry name" value="SEFIR"/>
    <property type="match status" value="1"/>
</dbReference>
<dbReference type="GO" id="GO:0016020">
    <property type="term" value="C:membrane"/>
    <property type="evidence" value="ECO:0007669"/>
    <property type="project" value="UniProtKB-SubCell"/>
</dbReference>
<evidence type="ECO:0000256" key="1">
    <source>
        <dbReference type="ARBA" id="ARBA00004479"/>
    </source>
</evidence>
<feature type="domain" description="SEFIR" evidence="10">
    <location>
        <begin position="415"/>
        <end position="579"/>
    </location>
</feature>
<name>A0A4Z2J1T1_9TELE</name>
<proteinExistence type="predicted"/>
<dbReference type="Proteomes" id="UP000314294">
    <property type="component" value="Unassembled WGS sequence"/>
</dbReference>
<keyword evidence="2 9" id="KW-0812">Transmembrane</keyword>
<comment type="caution">
    <text evidence="11">The sequence shown here is derived from an EMBL/GenBank/DDBJ whole genome shotgun (WGS) entry which is preliminary data.</text>
</comment>
<dbReference type="PANTHER" id="PTHR15583:SF12">
    <property type="entry name" value="INTERLEUKIN-17 RECEPTOR C"/>
    <property type="match status" value="1"/>
</dbReference>
<feature type="transmembrane region" description="Helical" evidence="9">
    <location>
        <begin position="372"/>
        <end position="393"/>
    </location>
</feature>
<evidence type="ECO:0000256" key="8">
    <source>
        <dbReference type="SAM" id="MobiDB-lite"/>
    </source>
</evidence>
<dbReference type="EMBL" id="SRLO01000027">
    <property type="protein sequence ID" value="TNN84305.1"/>
    <property type="molecule type" value="Genomic_DNA"/>
</dbReference>
<accession>A0A4Z2J1T1</accession>
<feature type="region of interest" description="Disordered" evidence="8">
    <location>
        <begin position="68"/>
        <end position="91"/>
    </location>
</feature>
<keyword evidence="7" id="KW-0325">Glycoprotein</keyword>
<evidence type="ECO:0000256" key="4">
    <source>
        <dbReference type="ARBA" id="ARBA00022989"/>
    </source>
</evidence>
<dbReference type="GO" id="GO:0030368">
    <property type="term" value="F:interleukin-17 receptor activity"/>
    <property type="evidence" value="ECO:0007669"/>
    <property type="project" value="InterPro"/>
</dbReference>
<keyword evidence="4 9" id="KW-1133">Transmembrane helix</keyword>
<keyword evidence="3" id="KW-0732">Signal</keyword>
<evidence type="ECO:0000313" key="12">
    <source>
        <dbReference type="Proteomes" id="UP000314294"/>
    </source>
</evidence>
<keyword evidence="5 9" id="KW-0472">Membrane</keyword>
<reference evidence="11 12" key="1">
    <citation type="submission" date="2019-03" db="EMBL/GenBank/DDBJ databases">
        <title>First draft genome of Liparis tanakae, snailfish: a comprehensive survey of snailfish specific genes.</title>
        <authorList>
            <person name="Kim W."/>
            <person name="Song I."/>
            <person name="Jeong J.-H."/>
            <person name="Kim D."/>
            <person name="Kim S."/>
            <person name="Ryu S."/>
            <person name="Song J.Y."/>
            <person name="Lee S.K."/>
        </authorList>
    </citation>
    <scope>NUCLEOTIDE SEQUENCE [LARGE SCALE GENOMIC DNA]</scope>
    <source>
        <tissue evidence="11">Muscle</tissue>
    </source>
</reference>
<dbReference type="PANTHER" id="PTHR15583">
    <property type="entry name" value="INTERLEUKIN-17 RECEPTOR"/>
    <property type="match status" value="1"/>
</dbReference>
<sequence length="633" mass="71224">MSFSLSTFHFASIQVLSDCTIKDEMPLIVAENNGVGVHNLTPYFKLCCRDGALCALCLVIDTEINFNPENDMEDEGPSGNDEEDYSEESVRNPKASVTLCYSAASGMPTCKKVEFTVNHAALTQTNWAKFSVVINKPAGVSFSSHVTVYSSTPPHLSREVVVPSLDKVCSQAQHERVEQCRVPRLSSVINQERNQVELQFAGQNKSLLSVCIQYEQNGRCQRWNRMPIPLYSVTPCTCLQVWREEELGRSLSCPFINTDFLRKNVRQNVSVSVRRGQMSDYRTLLRWNLSAPCRLEGAVWPCLRGTTCREIKGFRQQLANSTWRQDSKGQWEITGVFAEINLHLSPCVMVKFKGMGDELGPFCLKNTGRWRWSLLVVCVTMLVCLTVLVFYLLHDVIKKWVWSWRHGGLVKLGRKRHVVLLSPPDMDDRVSESVCRLGSQLCNKGFSVCVDQWSRKEQCTLGPLPWLHSQLLQLNSRGGRVVLVLTGKALERAKEWTHRNTEVIKTKGGDKELPQLCSPYSDVFTASLGLIQADKQQGRAGERFLLVTLDSLSCDRSLPELLQGLTLFQLPSHTQALLSELTEGRTGRGAGQKTWTDMTCLCGWRAKTKGGPDQQKASYSKCAEVEETWRQSV</sequence>